<dbReference type="PhylomeDB" id="A7SKL7"/>
<feature type="transmembrane region" description="Helical" evidence="9">
    <location>
        <begin position="15"/>
        <end position="48"/>
    </location>
</feature>
<dbReference type="OrthoDB" id="2101615at2759"/>
<evidence type="ECO:0000256" key="3">
    <source>
        <dbReference type="ARBA" id="ARBA00022692"/>
    </source>
</evidence>
<dbReference type="PROSITE" id="PS50262">
    <property type="entry name" value="G_PROTEIN_RECEP_F1_2"/>
    <property type="match status" value="1"/>
</dbReference>
<proteinExistence type="predicted"/>
<evidence type="ECO:0000313" key="12">
    <source>
        <dbReference type="Proteomes" id="UP000001593"/>
    </source>
</evidence>
<dbReference type="InParanoid" id="A7SKL7"/>
<dbReference type="SUPFAM" id="SSF81321">
    <property type="entry name" value="Family A G protein-coupled receptor-like"/>
    <property type="match status" value="1"/>
</dbReference>
<dbReference type="Pfam" id="PF00001">
    <property type="entry name" value="7tm_1"/>
    <property type="match status" value="1"/>
</dbReference>
<keyword evidence="3 9" id="KW-0812">Transmembrane</keyword>
<comment type="subcellular location">
    <subcellularLocation>
        <location evidence="1">Cell membrane</location>
        <topology evidence="1">Multi-pass membrane protein</topology>
    </subcellularLocation>
</comment>
<keyword evidence="4 9" id="KW-1133">Transmembrane helix</keyword>
<dbReference type="FunFam" id="1.20.1070.10:FF:000504">
    <property type="entry name" value="Predicted protein"/>
    <property type="match status" value="1"/>
</dbReference>
<feature type="transmembrane region" description="Helical" evidence="9">
    <location>
        <begin position="183"/>
        <end position="206"/>
    </location>
</feature>
<evidence type="ECO:0000256" key="9">
    <source>
        <dbReference type="SAM" id="Phobius"/>
    </source>
</evidence>
<sequence>MQENNRKFLLYEKVIFHMLSGVLLIIGVMLAITTLVGVLSNLAVCLAVWWNKKLRSQLSLFLVCLAVSDIGMSTSCMPFAVAIVVFRTQNIDAIFCYFNGFINSLFSLASILTICSISIFQYVSVVLPLEKQLTNFRCLVMVISVWIISGFLAMGPMMHWGRYDFTSNIFNCEFYNSSQKAQISYNITLSFAGFVFPLGLIAFSYISIYRTLRTHKSSIERTSAISSPPTQGASISVTTKIATTIGLIIATFLVCRTPFFVYLLLTVKASDYSFDFLGQLSFWAVYLHSACNPFIFAFKQAEYQETLTEIYQGCCLVLREGCCGNTKDKKKVKSTT</sequence>
<dbReference type="Proteomes" id="UP000001593">
    <property type="component" value="Unassembled WGS sequence"/>
</dbReference>
<dbReference type="CDD" id="cd00637">
    <property type="entry name" value="7tm_classA_rhodopsin-like"/>
    <property type="match status" value="1"/>
</dbReference>
<evidence type="ECO:0000313" key="11">
    <source>
        <dbReference type="EMBL" id="EDO35727.1"/>
    </source>
</evidence>
<evidence type="ECO:0000256" key="7">
    <source>
        <dbReference type="ARBA" id="ARBA00023170"/>
    </source>
</evidence>
<dbReference type="GO" id="GO:0007189">
    <property type="term" value="P:adenylate cyclase-activating G protein-coupled receptor signaling pathway"/>
    <property type="evidence" value="ECO:0000318"/>
    <property type="project" value="GO_Central"/>
</dbReference>
<keyword evidence="12" id="KW-1185">Reference proteome</keyword>
<dbReference type="GO" id="GO:0005886">
    <property type="term" value="C:plasma membrane"/>
    <property type="evidence" value="ECO:0007669"/>
    <property type="project" value="UniProtKB-SubCell"/>
</dbReference>
<keyword evidence="5" id="KW-0297">G-protein coupled receptor</keyword>
<evidence type="ECO:0000259" key="10">
    <source>
        <dbReference type="PROSITE" id="PS50262"/>
    </source>
</evidence>
<evidence type="ECO:0000256" key="8">
    <source>
        <dbReference type="ARBA" id="ARBA00023224"/>
    </source>
</evidence>
<keyword evidence="7" id="KW-0675">Receptor</keyword>
<dbReference type="SMART" id="SM01381">
    <property type="entry name" value="7TM_GPCR_Srsx"/>
    <property type="match status" value="1"/>
</dbReference>
<gene>
    <name evidence="11" type="ORF">NEMVEDRAFT_v1g213727</name>
</gene>
<dbReference type="GO" id="GO:0004930">
    <property type="term" value="F:G protein-coupled receptor activity"/>
    <property type="evidence" value="ECO:0000318"/>
    <property type="project" value="GO_Central"/>
</dbReference>
<evidence type="ECO:0000256" key="1">
    <source>
        <dbReference type="ARBA" id="ARBA00004651"/>
    </source>
</evidence>
<feature type="transmembrane region" description="Helical" evidence="9">
    <location>
        <begin position="60"/>
        <end position="86"/>
    </location>
</feature>
<dbReference type="AlphaFoldDB" id="A7SKL7"/>
<dbReference type="KEGG" id="nve:5525230"/>
<evidence type="ECO:0000256" key="5">
    <source>
        <dbReference type="ARBA" id="ARBA00023040"/>
    </source>
</evidence>
<feature type="transmembrane region" description="Helical" evidence="9">
    <location>
        <begin position="241"/>
        <end position="264"/>
    </location>
</feature>
<dbReference type="PANTHER" id="PTHR24245:SF5">
    <property type="entry name" value="G-PROTEIN COUPLED RECEPTORS FAMILY 1 PROFILE DOMAIN-CONTAINING PROTEIN"/>
    <property type="match status" value="1"/>
</dbReference>
<evidence type="ECO:0000256" key="6">
    <source>
        <dbReference type="ARBA" id="ARBA00023136"/>
    </source>
</evidence>
<name>A7SKL7_NEMVE</name>
<organism evidence="11 12">
    <name type="scientific">Nematostella vectensis</name>
    <name type="common">Starlet sea anemone</name>
    <dbReference type="NCBI Taxonomy" id="45351"/>
    <lineage>
        <taxon>Eukaryota</taxon>
        <taxon>Metazoa</taxon>
        <taxon>Cnidaria</taxon>
        <taxon>Anthozoa</taxon>
        <taxon>Hexacorallia</taxon>
        <taxon>Actiniaria</taxon>
        <taxon>Edwardsiidae</taxon>
        <taxon>Nematostella</taxon>
    </lineage>
</organism>
<dbReference type="OMA" id="CMPFAVA"/>
<feature type="domain" description="G-protein coupled receptors family 1 profile" evidence="10">
    <location>
        <begin position="40"/>
        <end position="296"/>
    </location>
</feature>
<feature type="transmembrane region" description="Helical" evidence="9">
    <location>
        <begin position="276"/>
        <end position="298"/>
    </location>
</feature>
<feature type="transmembrane region" description="Helical" evidence="9">
    <location>
        <begin position="139"/>
        <end position="158"/>
    </location>
</feature>
<feature type="transmembrane region" description="Helical" evidence="9">
    <location>
        <begin position="106"/>
        <end position="127"/>
    </location>
</feature>
<evidence type="ECO:0000256" key="2">
    <source>
        <dbReference type="ARBA" id="ARBA00022475"/>
    </source>
</evidence>
<dbReference type="eggNOG" id="KOG3656">
    <property type="taxonomic scope" value="Eukaryota"/>
</dbReference>
<dbReference type="InterPro" id="IPR000276">
    <property type="entry name" value="GPCR_Rhodpsn"/>
</dbReference>
<keyword evidence="8" id="KW-0807">Transducer</keyword>
<evidence type="ECO:0000256" key="4">
    <source>
        <dbReference type="ARBA" id="ARBA00022989"/>
    </source>
</evidence>
<protein>
    <recommendedName>
        <fullName evidence="10">G-protein coupled receptors family 1 profile domain-containing protein</fullName>
    </recommendedName>
</protein>
<dbReference type="EMBL" id="DS469689">
    <property type="protein sequence ID" value="EDO35727.1"/>
    <property type="molecule type" value="Genomic_DNA"/>
</dbReference>
<reference evidence="11 12" key="1">
    <citation type="journal article" date="2007" name="Science">
        <title>Sea anemone genome reveals ancestral eumetazoan gene repertoire and genomic organization.</title>
        <authorList>
            <person name="Putnam N.H."/>
            <person name="Srivastava M."/>
            <person name="Hellsten U."/>
            <person name="Dirks B."/>
            <person name="Chapman J."/>
            <person name="Salamov A."/>
            <person name="Terry A."/>
            <person name="Shapiro H."/>
            <person name="Lindquist E."/>
            <person name="Kapitonov V.V."/>
            <person name="Jurka J."/>
            <person name="Genikhovich G."/>
            <person name="Grigoriev I.V."/>
            <person name="Lucas S.M."/>
            <person name="Steele R.E."/>
            <person name="Finnerty J.R."/>
            <person name="Technau U."/>
            <person name="Martindale M.Q."/>
            <person name="Rokhsar D.S."/>
        </authorList>
    </citation>
    <scope>NUCLEOTIDE SEQUENCE [LARGE SCALE GENOMIC DNA]</scope>
    <source>
        <strain evidence="12">CH2 X CH6</strain>
    </source>
</reference>
<dbReference type="HOGENOM" id="CLU_009579_3_3_1"/>
<dbReference type="PANTHER" id="PTHR24245">
    <property type="entry name" value="G-PROTEIN COUPLED RECEPTOR"/>
    <property type="match status" value="1"/>
</dbReference>
<keyword evidence="6 9" id="KW-0472">Membrane</keyword>
<keyword evidence="2" id="KW-1003">Cell membrane</keyword>
<dbReference type="PRINTS" id="PR00237">
    <property type="entry name" value="GPCRRHODOPSN"/>
</dbReference>
<dbReference type="InterPro" id="IPR051880">
    <property type="entry name" value="GPC_Orphan_Receptors"/>
</dbReference>
<accession>A7SKL7</accession>
<dbReference type="STRING" id="45351.A7SKL7"/>
<dbReference type="InterPro" id="IPR017452">
    <property type="entry name" value="GPCR_Rhodpsn_7TM"/>
</dbReference>
<dbReference type="Gene3D" id="1.20.1070.10">
    <property type="entry name" value="Rhodopsin 7-helix transmembrane proteins"/>
    <property type="match status" value="1"/>
</dbReference>